<evidence type="ECO:0000313" key="5">
    <source>
        <dbReference type="EMBL" id="AHJ63305.1"/>
    </source>
</evidence>
<dbReference type="Pfam" id="PF01474">
    <property type="entry name" value="DAHP_synth_2"/>
    <property type="match status" value="1"/>
</dbReference>
<organism evidence="5 6">
    <name type="scientific">Granulibacter bethesdensis</name>
    <dbReference type="NCBI Taxonomy" id="364410"/>
    <lineage>
        <taxon>Bacteria</taxon>
        <taxon>Pseudomonadati</taxon>
        <taxon>Pseudomonadota</taxon>
        <taxon>Alphaproteobacteria</taxon>
        <taxon>Acetobacterales</taxon>
        <taxon>Acetobacteraceae</taxon>
        <taxon>Granulibacter</taxon>
    </lineage>
</organism>
<evidence type="ECO:0000256" key="2">
    <source>
        <dbReference type="ARBA" id="ARBA00022679"/>
    </source>
</evidence>
<dbReference type="NCBIfam" id="TIGR01358">
    <property type="entry name" value="DAHP_synth_II"/>
    <property type="match status" value="1"/>
</dbReference>
<protein>
    <recommendedName>
        <fullName evidence="4">Phospho-2-dehydro-3-deoxyheptonate aldolase</fullName>
        <ecNumber evidence="4">2.5.1.54</ecNumber>
    </recommendedName>
</protein>
<keyword evidence="3" id="KW-0464">Manganese</keyword>
<evidence type="ECO:0000256" key="3">
    <source>
        <dbReference type="PIRSR" id="PIRSR602480-1"/>
    </source>
</evidence>
<dbReference type="GO" id="GO:0003849">
    <property type="term" value="F:3-deoxy-7-phosphoheptulonate synthase activity"/>
    <property type="evidence" value="ECO:0007669"/>
    <property type="project" value="UniProtKB-EC"/>
</dbReference>
<comment type="similarity">
    <text evidence="1 4">Belongs to the class-II DAHP synthase family.</text>
</comment>
<keyword evidence="3" id="KW-0170">Cobalt</keyword>
<gene>
    <name evidence="5" type="ORF">GbCGDNIH3_1420</name>
</gene>
<accession>A0AAN0REC1</accession>
<evidence type="ECO:0000256" key="1">
    <source>
        <dbReference type="ARBA" id="ARBA00008911"/>
    </source>
</evidence>
<evidence type="ECO:0000313" key="6">
    <source>
        <dbReference type="Proteomes" id="UP000019438"/>
    </source>
</evidence>
<feature type="binding site" evidence="3">
    <location>
        <position position="365"/>
    </location>
    <ligand>
        <name>phosphoenolpyruvate</name>
        <dbReference type="ChEBI" id="CHEBI:58702"/>
    </ligand>
</feature>
<feature type="binding site" evidence="3">
    <location>
        <position position="334"/>
    </location>
    <ligand>
        <name>phosphoenolpyruvate</name>
        <dbReference type="ChEBI" id="CHEBI:58702"/>
    </ligand>
</feature>
<feature type="binding site" evidence="3">
    <location>
        <position position="397"/>
    </location>
    <ligand>
        <name>Mn(2+)</name>
        <dbReference type="ChEBI" id="CHEBI:29035"/>
    </ligand>
</feature>
<feature type="binding site" evidence="3">
    <location>
        <position position="153"/>
    </location>
    <ligand>
        <name>phosphoenolpyruvate</name>
        <dbReference type="ChEBI" id="CHEBI:58702"/>
    </ligand>
</feature>
<feature type="binding site" evidence="3">
    <location>
        <position position="469"/>
    </location>
    <ligand>
        <name>Mn(2+)</name>
        <dbReference type="ChEBI" id="CHEBI:29035"/>
    </ligand>
</feature>
<dbReference type="EMBL" id="CP003181">
    <property type="protein sequence ID" value="AHJ63305.1"/>
    <property type="molecule type" value="Genomic_DNA"/>
</dbReference>
<dbReference type="PANTHER" id="PTHR21337">
    <property type="entry name" value="PHOSPHO-2-DEHYDRO-3-DEOXYHEPTONATE ALDOLASE 1, 2"/>
    <property type="match status" value="1"/>
</dbReference>
<reference evidence="6" key="1">
    <citation type="submission" date="2012-06" db="EMBL/GenBank/DDBJ databases">
        <title>Genome analysis of multiple Granulibacter bethesdensis isolates demonstrates substantial genome diversity.</title>
        <authorList>
            <person name="Greenberg D.E."/>
            <person name="Porcella S.F."/>
            <person name="Zarember K."/>
            <person name="Zelazny A.M."/>
            <person name="Bruno D."/>
            <person name="Martens C."/>
            <person name="Barbian K.D."/>
            <person name="Jaske E."/>
            <person name="Holland S.M."/>
        </authorList>
    </citation>
    <scope>NUCLEOTIDE SEQUENCE [LARGE SCALE GENOMIC DNA]</scope>
    <source>
        <strain evidence="6">CGDNIH3</strain>
    </source>
</reference>
<comment type="cofactor">
    <cofactor evidence="3">
        <name>Mn(2+)</name>
        <dbReference type="ChEBI" id="CHEBI:29035"/>
    </cofactor>
    <cofactor evidence="3">
        <name>Co(2+)</name>
        <dbReference type="ChEBI" id="CHEBI:48828"/>
    </cofactor>
    <cofactor evidence="3">
        <name>Cd(2+)</name>
        <dbReference type="ChEBI" id="CHEBI:48775"/>
    </cofactor>
    <text evidence="3">Binds 1 divalent cation per subunit. The enzyme is active with manganese, cobalt or cadmium ions.</text>
</comment>
<feature type="binding site" evidence="3">
    <location>
        <begin position="311"/>
        <end position="312"/>
    </location>
    <ligand>
        <name>phosphoenolpyruvate</name>
        <dbReference type="ChEBI" id="CHEBI:58702"/>
    </ligand>
</feature>
<feature type="binding site" evidence="3">
    <location>
        <position position="439"/>
    </location>
    <ligand>
        <name>Mn(2+)</name>
        <dbReference type="ChEBI" id="CHEBI:29035"/>
    </ligand>
</feature>
<dbReference type="InterPro" id="IPR013785">
    <property type="entry name" value="Aldolase_TIM"/>
</dbReference>
<evidence type="ECO:0000256" key="4">
    <source>
        <dbReference type="RuleBase" id="RU363071"/>
    </source>
</evidence>
<dbReference type="SUPFAM" id="SSF51569">
    <property type="entry name" value="Aldolase"/>
    <property type="match status" value="1"/>
</dbReference>
<dbReference type="KEGG" id="gbc:GbCGDNIH3_1420"/>
<comment type="catalytic activity">
    <reaction evidence="4">
        <text>D-erythrose 4-phosphate + phosphoenolpyruvate + H2O = 7-phospho-2-dehydro-3-deoxy-D-arabino-heptonate + phosphate</text>
        <dbReference type="Rhea" id="RHEA:14717"/>
        <dbReference type="ChEBI" id="CHEBI:15377"/>
        <dbReference type="ChEBI" id="CHEBI:16897"/>
        <dbReference type="ChEBI" id="CHEBI:43474"/>
        <dbReference type="ChEBI" id="CHEBI:58394"/>
        <dbReference type="ChEBI" id="CHEBI:58702"/>
        <dbReference type="EC" id="2.5.1.54"/>
    </reaction>
</comment>
<name>A0AAN0REC1_9PROT</name>
<dbReference type="EC" id="2.5.1.54" evidence="4"/>
<feature type="binding site" evidence="3">
    <location>
        <position position="114"/>
    </location>
    <ligand>
        <name>Mn(2+)</name>
        <dbReference type="ChEBI" id="CHEBI:29035"/>
    </ligand>
</feature>
<dbReference type="Gene3D" id="3.20.20.70">
    <property type="entry name" value="Aldolase class I"/>
    <property type="match status" value="1"/>
</dbReference>
<dbReference type="GO" id="GO:0009073">
    <property type="term" value="P:aromatic amino acid family biosynthetic process"/>
    <property type="evidence" value="ECO:0007669"/>
    <property type="project" value="InterPro"/>
</dbReference>
<dbReference type="AlphaFoldDB" id="A0AAN0REC1"/>
<dbReference type="Proteomes" id="UP000019438">
    <property type="component" value="Chromosome"/>
</dbReference>
<sequence>MCRVAWKDCPAGAIEKCRLRLDRTEFAGTRYAMDTIMTAGPSAPGTAKAWTPQSWRERPILQVPVYPDPAALSEVEQRLHRYPPLVFAGEARRLKAQLAEVAQGRAFVLQGGDCAESFGDFTANIIRDTFRVLLQMAVVLTFGAGLPVVKVGRMAGQFAKPRSSDTETVNGETLPSYRGDIINGPAFTAEDRVPDPARMETAYFQSAGRMNLLRAFASGGYADLHEVHRWNLGFVERSPLASQYRDMASRIDETLRFMGACGLKDTAQVRETEFYTGHEALLLPYEEAFTRVDSTTGEYYGCSAHFIWIGERTRQPDGAHVEFMRGIHNPIGIKLGPNADPDEVVRLCELLNPRAEPGRITLISRMGADKVRDRLPPLLRAVKRSGVPVVWVCDPMHGNTISTTSKVKTRNFDSILGEVRGFFDAHAQEGTWAGGIHVEMTGRDVTECIGGAHRLTETDLGRAYETFCDPRLNAEQSLELAFLLASELKQRLHHVSKSIP</sequence>
<dbReference type="InterPro" id="IPR002480">
    <property type="entry name" value="DAHP_synth_2"/>
</dbReference>
<keyword evidence="3" id="KW-0104">Cadmium</keyword>
<proteinExistence type="inferred from homology"/>
<keyword evidence="2 4" id="KW-0808">Transferase</keyword>
<dbReference type="PANTHER" id="PTHR21337:SF0">
    <property type="entry name" value="PHOSPHO-2-DEHYDRO-3-DEOXYHEPTONATE ALDOLASE"/>
    <property type="match status" value="1"/>
</dbReference>